<keyword evidence="7" id="KW-0866">Nonsense-mediated mRNA decay</keyword>
<evidence type="ECO:0000256" key="12">
    <source>
        <dbReference type="SAM" id="MobiDB-lite"/>
    </source>
</evidence>
<keyword evidence="4" id="KW-0677">Repeat</keyword>
<evidence type="ECO:0000256" key="4">
    <source>
        <dbReference type="ARBA" id="ARBA00022737"/>
    </source>
</evidence>
<proteinExistence type="predicted"/>
<keyword evidence="3" id="KW-0597">Phosphoprotein</keyword>
<dbReference type="PANTHER" id="PTHR12839">
    <property type="entry name" value="NONSENSE-MEDIATED MRNA DECAY PROTEIN 2 UP-FRAMESHIFT SUPPRESSOR 2"/>
    <property type="match status" value="1"/>
</dbReference>
<dbReference type="FunFam" id="1.25.40.180:FF:000015">
    <property type="entry name" value="regulator of nonsense transcripts 2 isoform X1"/>
    <property type="match status" value="1"/>
</dbReference>
<dbReference type="Proteomes" id="UP001162156">
    <property type="component" value="Unassembled WGS sequence"/>
</dbReference>
<dbReference type="GO" id="GO:0005829">
    <property type="term" value="C:cytosol"/>
    <property type="evidence" value="ECO:0007669"/>
    <property type="project" value="UniProtKB-ARBA"/>
</dbReference>
<comment type="function">
    <text evidence="8">Involved in nonsense-mediated decay (NMD) of mRNAs containing premature stop codons by associating with the nuclear exon junction complex (EJC). Recruited by UPF3B associated with the EJC core at the cytoplasmic side of the nuclear envelope and the subsequent formation of an UPF1-UPF2-UPF3 surveillance complex (including UPF1 bound to release factors at the stalled ribosome) is believed to activate NMD. In cooperation with UPF3B stimulates both ATPase and RNA helicase activities of UPF1. Binds spliced mRNA.</text>
</comment>
<dbReference type="InterPro" id="IPR007193">
    <property type="entry name" value="Upf2/Nmd2_C"/>
</dbReference>
<dbReference type="SUPFAM" id="SSF48371">
    <property type="entry name" value="ARM repeat"/>
    <property type="match status" value="3"/>
</dbReference>
<dbReference type="InterPro" id="IPR039762">
    <property type="entry name" value="Nmd2/UPF2"/>
</dbReference>
<dbReference type="FunFam" id="1.25.40.180:FF:000014">
    <property type="entry name" value="Putative regulator of nonsense transcripts 2"/>
    <property type="match status" value="1"/>
</dbReference>
<evidence type="ECO:0000256" key="3">
    <source>
        <dbReference type="ARBA" id="ARBA00022553"/>
    </source>
</evidence>
<evidence type="ECO:0000256" key="5">
    <source>
        <dbReference type="ARBA" id="ARBA00022884"/>
    </source>
</evidence>
<dbReference type="InterPro" id="IPR016024">
    <property type="entry name" value="ARM-type_fold"/>
</dbReference>
<evidence type="ECO:0000256" key="1">
    <source>
        <dbReference type="ARBA" id="ARBA00004556"/>
    </source>
</evidence>
<evidence type="ECO:0000256" key="11">
    <source>
        <dbReference type="SAM" id="Coils"/>
    </source>
</evidence>
<dbReference type="SMART" id="SM00543">
    <property type="entry name" value="MIF4G"/>
    <property type="match status" value="3"/>
</dbReference>
<feature type="domain" description="MIF4G" evidence="13">
    <location>
        <begin position="70"/>
        <end position="266"/>
    </location>
</feature>
<dbReference type="Pfam" id="PF04050">
    <property type="entry name" value="Upf2"/>
    <property type="match status" value="1"/>
</dbReference>
<evidence type="ECO:0000313" key="15">
    <source>
        <dbReference type="Proteomes" id="UP001162156"/>
    </source>
</evidence>
<feature type="compositionally biased region" description="Acidic residues" evidence="12">
    <location>
        <begin position="7"/>
        <end position="22"/>
    </location>
</feature>
<feature type="region of interest" description="Disordered" evidence="12">
    <location>
        <begin position="1"/>
        <end position="25"/>
    </location>
</feature>
<feature type="coiled-coil region" evidence="11">
    <location>
        <begin position="276"/>
        <end position="314"/>
    </location>
</feature>
<dbReference type="GO" id="GO:0048471">
    <property type="term" value="C:perinuclear region of cytoplasm"/>
    <property type="evidence" value="ECO:0007669"/>
    <property type="project" value="UniProtKB-SubCell"/>
</dbReference>
<comment type="subcellular location">
    <subcellularLocation>
        <location evidence="1">Cytoplasm</location>
        <location evidence="1">Perinuclear region</location>
    </subcellularLocation>
</comment>
<dbReference type="Gene3D" id="4.10.80.160">
    <property type="match status" value="1"/>
</dbReference>
<dbReference type="Gene3D" id="6.10.250.770">
    <property type="match status" value="1"/>
</dbReference>
<organism evidence="14 15">
    <name type="scientific">Rhamnusium bicolor</name>
    <dbReference type="NCBI Taxonomy" id="1586634"/>
    <lineage>
        <taxon>Eukaryota</taxon>
        <taxon>Metazoa</taxon>
        <taxon>Ecdysozoa</taxon>
        <taxon>Arthropoda</taxon>
        <taxon>Hexapoda</taxon>
        <taxon>Insecta</taxon>
        <taxon>Pterygota</taxon>
        <taxon>Neoptera</taxon>
        <taxon>Endopterygota</taxon>
        <taxon>Coleoptera</taxon>
        <taxon>Polyphaga</taxon>
        <taxon>Cucujiformia</taxon>
        <taxon>Chrysomeloidea</taxon>
        <taxon>Cerambycidae</taxon>
        <taxon>Lepturinae</taxon>
        <taxon>Rhagiini</taxon>
        <taxon>Rhamnusium</taxon>
    </lineage>
</organism>
<comment type="caution">
    <text evidence="14">The sequence shown here is derived from an EMBL/GenBank/DDBJ whole genome shotgun (WGS) entry which is preliminary data.</text>
</comment>
<keyword evidence="15" id="KW-1185">Reference proteome</keyword>
<name>A0AAV8WZL0_9CUCU</name>
<dbReference type="GO" id="GO:0035145">
    <property type="term" value="C:exon-exon junction complex"/>
    <property type="evidence" value="ECO:0007669"/>
    <property type="project" value="TreeGrafter"/>
</dbReference>
<feature type="compositionally biased region" description="Acidic residues" evidence="12">
    <location>
        <begin position="890"/>
        <end position="910"/>
    </location>
</feature>
<keyword evidence="6 11" id="KW-0175">Coiled coil</keyword>
<feature type="domain" description="MIF4G" evidence="13">
    <location>
        <begin position="646"/>
        <end position="856"/>
    </location>
</feature>
<accession>A0AAV8WZL0</accession>
<evidence type="ECO:0000259" key="13">
    <source>
        <dbReference type="SMART" id="SM00543"/>
    </source>
</evidence>
<dbReference type="GO" id="GO:0000184">
    <property type="term" value="P:nuclear-transcribed mRNA catabolic process, nonsense-mediated decay"/>
    <property type="evidence" value="ECO:0007669"/>
    <property type="project" value="UniProtKB-KW"/>
</dbReference>
<dbReference type="Pfam" id="PF02854">
    <property type="entry name" value="MIF4G"/>
    <property type="match status" value="3"/>
</dbReference>
<dbReference type="FunFam" id="1.25.40.180:FF:000023">
    <property type="entry name" value="regulator of nonsense transcripts 2 isoform X1"/>
    <property type="match status" value="1"/>
</dbReference>
<sequence length="1136" mass="130701">MTINDSSEQDGDKDETEDNIADESEKTVITSYIQEVQERLNIKKELRSTNQNASSTRPSDAYFSKLDSSLKKNTAFVKKIKNFSSAQVETYLKDMSTLNLSKYISEIAAAIVDSKLKMTDVPAAVKLCSILHQTYTEFSQHLFENWQKTLAIKIGEKIPNPSKLRVDLRFYAELLQAGILANKNAFSLLGSILTTLINMDREDHFNIAIILSFCKHCGDDYAGLIPRKMRELSIKYEMGIPKSVFLPPEKQQNVRTLLKDYYVSLSKHLVRDHQEMQNFEKQNMRILQTKGELSQERKDKLEQLQSAYEKLLTNTQHFSEILDEDMPMLKAQTFPKSEESMIVTGSGPDLEDGSANIENIWCDVETQRFYCDLPELTVFLPTAFLNKGQTPPPTETVTEEVLDSELPVEDLDDDSKSEDAPAPEEETEDPAATTASNKIVLEAFLNNLPNCVNREMIDNAAIDFLVTLNNKHNRKKLVRGLFGVNRTRLDLLPFYARFVAILHPALPEVGNELCQMLRQDFKYHVRKKDQINIESKIKVVRFIGELVKFKLYSKIEALYCLKVLLHDFSHHHIEMACNLLEVCGRFLYCSPDSHQRTKVYLEQMMRKKSVMALDSRYVTQIENAYYYVNPPEVVTITKKERPVMHQFIRKLLYQDLQKNNTDKIMRLMRKLDWSNTEVATYAIKCLTGAHNLKFFNIRCLANLLAGLVAYQEEVGTKVVDGVLEDIRLGMEVNLPKFNQRRVAQVKYLGELYNYRMVESADVFKVLYSLISFGVSMDPNEPSPLDPPNHLFRIRLACVLLETCGTYFSSGSSKRKLDYYLAFLQAYYWYKKELWKEAFPPILEHIFKDTLVTLRPKLKPCQTCEEALEELNNIRTTLEKLLEVDSKVTEEDGLDTIAETDNEEAGEDETSEGVTGPITDDTGTDDETVDHTQGTDDEGEPMTSEAEQEAVSESLAIPRGPKKMECTEDADFLNALDKMVSENIQERMREPVKAGNVDISVPVVVKSNVKKTYEQLQVSKINHTLEYRVFTFDFRKQLVIMNLEKIGFVLMVRKGNKQQYKQFEADVDSELAQNLRDQEQAQKEEKEKVKRLTLNITERFEEEDYQEMMQQQSRPVTQNLNRERKSTNIPKVLQMQI</sequence>
<evidence type="ECO:0000256" key="8">
    <source>
        <dbReference type="ARBA" id="ARBA00059351"/>
    </source>
</evidence>
<dbReference type="GO" id="GO:0003723">
    <property type="term" value="F:RNA binding"/>
    <property type="evidence" value="ECO:0007669"/>
    <property type="project" value="UniProtKB-KW"/>
</dbReference>
<feature type="region of interest" description="Disordered" evidence="12">
    <location>
        <begin position="386"/>
        <end position="433"/>
    </location>
</feature>
<dbReference type="PANTHER" id="PTHR12839:SF7">
    <property type="entry name" value="REGULATOR OF NONSENSE TRANSCRIPTS 2"/>
    <property type="match status" value="1"/>
</dbReference>
<feature type="compositionally biased region" description="Acidic residues" evidence="12">
    <location>
        <begin position="934"/>
        <end position="949"/>
    </location>
</feature>
<evidence type="ECO:0000256" key="10">
    <source>
        <dbReference type="ARBA" id="ARBA00080859"/>
    </source>
</evidence>
<keyword evidence="5" id="KW-0694">RNA-binding</keyword>
<dbReference type="Gene3D" id="1.25.40.180">
    <property type="match status" value="3"/>
</dbReference>
<evidence type="ECO:0000256" key="2">
    <source>
        <dbReference type="ARBA" id="ARBA00022490"/>
    </source>
</evidence>
<protein>
    <recommendedName>
        <fullName evidence="9">Regulator of nonsense transcripts 2</fullName>
    </recommendedName>
    <alternativeName>
        <fullName evidence="10">Up-frameshift suppressor 2 homolog</fullName>
    </alternativeName>
</protein>
<feature type="domain" description="MIF4G" evidence="13">
    <location>
        <begin position="442"/>
        <end position="631"/>
    </location>
</feature>
<dbReference type="EMBL" id="JANEYF010004259">
    <property type="protein sequence ID" value="KAJ8931717.1"/>
    <property type="molecule type" value="Genomic_DNA"/>
</dbReference>
<keyword evidence="2" id="KW-0963">Cytoplasm</keyword>
<feature type="region of interest" description="Disordered" evidence="12">
    <location>
        <begin position="889"/>
        <end position="962"/>
    </location>
</feature>
<evidence type="ECO:0000256" key="9">
    <source>
        <dbReference type="ARBA" id="ARBA00068726"/>
    </source>
</evidence>
<reference evidence="14" key="1">
    <citation type="journal article" date="2023" name="Insect Mol. Biol.">
        <title>Genome sequencing provides insights into the evolution of gene families encoding plant cell wall-degrading enzymes in longhorned beetles.</title>
        <authorList>
            <person name="Shin N.R."/>
            <person name="Okamura Y."/>
            <person name="Kirsch R."/>
            <person name="Pauchet Y."/>
        </authorList>
    </citation>
    <scope>NUCLEOTIDE SEQUENCE</scope>
    <source>
        <strain evidence="14">RBIC_L_NR</strain>
    </source>
</reference>
<dbReference type="InterPro" id="IPR003890">
    <property type="entry name" value="MIF4G-like_typ-3"/>
</dbReference>
<gene>
    <name evidence="14" type="ORF">NQ314_015335</name>
</gene>
<evidence type="ECO:0000256" key="6">
    <source>
        <dbReference type="ARBA" id="ARBA00023054"/>
    </source>
</evidence>
<evidence type="ECO:0000256" key="7">
    <source>
        <dbReference type="ARBA" id="ARBA00023161"/>
    </source>
</evidence>
<dbReference type="AlphaFoldDB" id="A0AAV8WZL0"/>
<feature type="compositionally biased region" description="Acidic residues" evidence="12">
    <location>
        <begin position="397"/>
        <end position="429"/>
    </location>
</feature>
<evidence type="ECO:0000313" key="14">
    <source>
        <dbReference type="EMBL" id="KAJ8931717.1"/>
    </source>
</evidence>